<proteinExistence type="predicted"/>
<dbReference type="Proteomes" id="UP000799444">
    <property type="component" value="Unassembled WGS sequence"/>
</dbReference>
<dbReference type="EMBL" id="ML996123">
    <property type="protein sequence ID" value="KAF2736666.1"/>
    <property type="molecule type" value="Genomic_DNA"/>
</dbReference>
<feature type="chain" id="PRO_5040372662" description="Secreted protein" evidence="1">
    <location>
        <begin position="17"/>
        <end position="90"/>
    </location>
</feature>
<dbReference type="AlphaFoldDB" id="A0A9P4V4R4"/>
<evidence type="ECO:0000256" key="1">
    <source>
        <dbReference type="SAM" id="SignalP"/>
    </source>
</evidence>
<reference evidence="2" key="1">
    <citation type="journal article" date="2020" name="Stud. Mycol.">
        <title>101 Dothideomycetes genomes: a test case for predicting lifestyles and emergence of pathogens.</title>
        <authorList>
            <person name="Haridas S."/>
            <person name="Albert R."/>
            <person name="Binder M."/>
            <person name="Bloem J."/>
            <person name="Labutti K."/>
            <person name="Salamov A."/>
            <person name="Andreopoulos B."/>
            <person name="Baker S."/>
            <person name="Barry K."/>
            <person name="Bills G."/>
            <person name="Bluhm B."/>
            <person name="Cannon C."/>
            <person name="Castanera R."/>
            <person name="Culley D."/>
            <person name="Daum C."/>
            <person name="Ezra D."/>
            <person name="Gonzalez J."/>
            <person name="Henrissat B."/>
            <person name="Kuo A."/>
            <person name="Liang C."/>
            <person name="Lipzen A."/>
            <person name="Lutzoni F."/>
            <person name="Magnuson J."/>
            <person name="Mondo S."/>
            <person name="Nolan M."/>
            <person name="Ohm R."/>
            <person name="Pangilinan J."/>
            <person name="Park H.-J."/>
            <person name="Ramirez L."/>
            <person name="Alfaro M."/>
            <person name="Sun H."/>
            <person name="Tritt A."/>
            <person name="Yoshinaga Y."/>
            <person name="Zwiers L.-H."/>
            <person name="Turgeon B."/>
            <person name="Goodwin S."/>
            <person name="Spatafora J."/>
            <person name="Crous P."/>
            <person name="Grigoriev I."/>
        </authorList>
    </citation>
    <scope>NUCLEOTIDE SEQUENCE</scope>
    <source>
        <strain evidence="2">CBS 125425</strain>
    </source>
</reference>
<name>A0A9P4V4R4_9PLEO</name>
<keyword evidence="1" id="KW-0732">Signal</keyword>
<organism evidence="2 3">
    <name type="scientific">Polyplosphaeria fusca</name>
    <dbReference type="NCBI Taxonomy" id="682080"/>
    <lineage>
        <taxon>Eukaryota</taxon>
        <taxon>Fungi</taxon>
        <taxon>Dikarya</taxon>
        <taxon>Ascomycota</taxon>
        <taxon>Pezizomycotina</taxon>
        <taxon>Dothideomycetes</taxon>
        <taxon>Pleosporomycetidae</taxon>
        <taxon>Pleosporales</taxon>
        <taxon>Tetraplosphaeriaceae</taxon>
        <taxon>Polyplosphaeria</taxon>
    </lineage>
</organism>
<sequence length="90" mass="10680">MAFFLFFFWLLQGRRQRFSHLSHDSPFCCFTSEARFFSSVCTSRLRRLVLCFFLSAKHMSLSKWASLAGLGSRCRLSEGRKHERSLYPRF</sequence>
<comment type="caution">
    <text evidence="2">The sequence shown here is derived from an EMBL/GenBank/DDBJ whole genome shotgun (WGS) entry which is preliminary data.</text>
</comment>
<evidence type="ECO:0000313" key="2">
    <source>
        <dbReference type="EMBL" id="KAF2736666.1"/>
    </source>
</evidence>
<evidence type="ECO:0000313" key="3">
    <source>
        <dbReference type="Proteomes" id="UP000799444"/>
    </source>
</evidence>
<protein>
    <recommendedName>
        <fullName evidence="4">Secreted protein</fullName>
    </recommendedName>
</protein>
<gene>
    <name evidence="2" type="ORF">EJ04DRAFT_154848</name>
</gene>
<feature type="signal peptide" evidence="1">
    <location>
        <begin position="1"/>
        <end position="16"/>
    </location>
</feature>
<accession>A0A9P4V4R4</accession>
<evidence type="ECO:0008006" key="4">
    <source>
        <dbReference type="Google" id="ProtNLM"/>
    </source>
</evidence>
<keyword evidence="3" id="KW-1185">Reference proteome</keyword>